<organism evidence="1 2">
    <name type="scientific">Solanum commersonii</name>
    <name type="common">Commerson's wild potato</name>
    <name type="synonym">Commerson's nightshade</name>
    <dbReference type="NCBI Taxonomy" id="4109"/>
    <lineage>
        <taxon>Eukaryota</taxon>
        <taxon>Viridiplantae</taxon>
        <taxon>Streptophyta</taxon>
        <taxon>Embryophyta</taxon>
        <taxon>Tracheophyta</taxon>
        <taxon>Spermatophyta</taxon>
        <taxon>Magnoliopsida</taxon>
        <taxon>eudicotyledons</taxon>
        <taxon>Gunneridae</taxon>
        <taxon>Pentapetalae</taxon>
        <taxon>asterids</taxon>
        <taxon>lamiids</taxon>
        <taxon>Solanales</taxon>
        <taxon>Solanaceae</taxon>
        <taxon>Solanoideae</taxon>
        <taxon>Solaneae</taxon>
        <taxon>Solanum</taxon>
    </lineage>
</organism>
<protein>
    <submittedName>
        <fullName evidence="1">Uncharacterized protein</fullName>
    </submittedName>
</protein>
<keyword evidence="2" id="KW-1185">Reference proteome</keyword>
<gene>
    <name evidence="1" type="ORF">H5410_004482</name>
</gene>
<comment type="caution">
    <text evidence="1">The sequence shown here is derived from an EMBL/GenBank/DDBJ whole genome shotgun (WGS) entry which is preliminary data.</text>
</comment>
<name>A0A9J6B7H3_SOLCO</name>
<evidence type="ECO:0000313" key="2">
    <source>
        <dbReference type="Proteomes" id="UP000824120"/>
    </source>
</evidence>
<reference evidence="1 2" key="1">
    <citation type="submission" date="2020-09" db="EMBL/GenBank/DDBJ databases">
        <title>De no assembly of potato wild relative species, Solanum commersonii.</title>
        <authorList>
            <person name="Cho K."/>
        </authorList>
    </citation>
    <scope>NUCLEOTIDE SEQUENCE [LARGE SCALE GENOMIC DNA]</scope>
    <source>
        <strain evidence="1">LZ3.2</strain>
        <tissue evidence="1">Leaf</tissue>
    </source>
</reference>
<dbReference type="EMBL" id="JACXVP010000001">
    <property type="protein sequence ID" value="KAG5632765.1"/>
    <property type="molecule type" value="Genomic_DNA"/>
</dbReference>
<accession>A0A9J6B7H3</accession>
<proteinExistence type="predicted"/>
<sequence length="364" mass="41848">MHVHDQLKAQLEEQNRKISHCVDIEVKQRQMIIERATHLSFRWLVCGKLAKHPYFTSSKVRASMTTNTETVVNPVDTLVDSMTRESAIVEQNWTLRHVMAQLWQAWSNGQEPPTFIPSFLRSQVSDPHLLKSRYQILSSLHAIPFGSAQPLQMPLSPSSIEKSQSSPPFLSIGPNETYYPSPLLIELISPLHASIPPPHLVTPTGKTWWGVKYKSTHVIIWWDFLNSSQLTHNPKWGIGLDTFKPNQHKKQDTSRHQDVAAFKVRFPIFAFSQCMEHICQDHGNNGRTFHYCQCLHHPCQMNVDMFFPFGENDEPKKRGHESQTSIHLPSLYASLIAKLIMELFGINVLWDYRSFVAEISTPEY</sequence>
<dbReference type="AlphaFoldDB" id="A0A9J6B7H3"/>
<evidence type="ECO:0000313" key="1">
    <source>
        <dbReference type="EMBL" id="KAG5632765.1"/>
    </source>
</evidence>
<dbReference type="Proteomes" id="UP000824120">
    <property type="component" value="Chromosome 1"/>
</dbReference>